<dbReference type="PROSITE" id="PS50932">
    <property type="entry name" value="HTH_LACI_2"/>
    <property type="match status" value="1"/>
</dbReference>
<reference evidence="5 6" key="1">
    <citation type="submission" date="2020-02" db="EMBL/GenBank/DDBJ databases">
        <title>Draft genome sequence of two Spirosoma agri KCTC 52727 and Spirosoma terrae KCTC 52035.</title>
        <authorList>
            <person name="Rojas J."/>
            <person name="Ambika Manirajan B."/>
            <person name="Ratering S."/>
            <person name="Suarez C."/>
            <person name="Schnell S."/>
        </authorList>
    </citation>
    <scope>NUCLEOTIDE SEQUENCE [LARGE SCALE GENOMIC DNA]</scope>
    <source>
        <strain evidence="5 6">KCTC 52727</strain>
    </source>
</reference>
<dbReference type="CDD" id="cd19977">
    <property type="entry name" value="PBP1_EndR-like"/>
    <property type="match status" value="1"/>
</dbReference>
<dbReference type="InterPro" id="IPR046335">
    <property type="entry name" value="LacI/GalR-like_sensor"/>
</dbReference>
<sequence length="344" mass="38323">MIKKTSLKDIAQVVGVSTTLVSYVLNNQKENRISKEVAQKIREVAKQLNYQPNQIAKSLKTNKSATIGLIVADISNPFSSSVARIIEDEADKQAYTVLFGSSDENPQKLEKLINTLLNRQVDGLIIAAPEGAERQLIALQQRTPFVLIDRYFPDVKTNYVALDNFQSIYEGVQHLVDSGFRRIGMVSFKTKLFHINERKRGYRAALQENDIPFVKSWLKELEPATVKTEMAKAIRSLMGGAQPVDAILFASNSLALYGLKQLNALSIRVPDDVAVLGFDQAEAYDLFHTPLTYIRQPLLEMGQLATRILVDTIQKTGTTTQVNLESELVIRASTQSVGLIRKDG</sequence>
<dbReference type="SUPFAM" id="SSF47413">
    <property type="entry name" value="lambda repressor-like DNA-binding domains"/>
    <property type="match status" value="1"/>
</dbReference>
<dbReference type="PANTHER" id="PTHR30146:SF109">
    <property type="entry name" value="HTH-TYPE TRANSCRIPTIONAL REGULATOR GALS"/>
    <property type="match status" value="1"/>
</dbReference>
<proteinExistence type="predicted"/>
<comment type="caution">
    <text evidence="5">The sequence shown here is derived from an EMBL/GenBank/DDBJ whole genome shotgun (WGS) entry which is preliminary data.</text>
</comment>
<dbReference type="Gene3D" id="1.10.260.40">
    <property type="entry name" value="lambda repressor-like DNA-binding domains"/>
    <property type="match status" value="1"/>
</dbReference>
<evidence type="ECO:0000256" key="2">
    <source>
        <dbReference type="ARBA" id="ARBA00023125"/>
    </source>
</evidence>
<keyword evidence="3" id="KW-0804">Transcription</keyword>
<accession>A0A6M0II10</accession>
<dbReference type="AlphaFoldDB" id="A0A6M0II10"/>
<keyword evidence="6" id="KW-1185">Reference proteome</keyword>
<dbReference type="CDD" id="cd01392">
    <property type="entry name" value="HTH_LacI"/>
    <property type="match status" value="1"/>
</dbReference>
<feature type="domain" description="HTH lacI-type" evidence="4">
    <location>
        <begin position="5"/>
        <end position="61"/>
    </location>
</feature>
<evidence type="ECO:0000256" key="3">
    <source>
        <dbReference type="ARBA" id="ARBA00023163"/>
    </source>
</evidence>
<dbReference type="Pfam" id="PF13377">
    <property type="entry name" value="Peripla_BP_3"/>
    <property type="match status" value="1"/>
</dbReference>
<name>A0A6M0II10_9BACT</name>
<dbReference type="SUPFAM" id="SSF53822">
    <property type="entry name" value="Periplasmic binding protein-like I"/>
    <property type="match status" value="1"/>
</dbReference>
<dbReference type="InterPro" id="IPR000843">
    <property type="entry name" value="HTH_LacI"/>
</dbReference>
<dbReference type="InterPro" id="IPR010982">
    <property type="entry name" value="Lambda_DNA-bd_dom_sf"/>
</dbReference>
<dbReference type="GO" id="GO:0000976">
    <property type="term" value="F:transcription cis-regulatory region binding"/>
    <property type="evidence" value="ECO:0007669"/>
    <property type="project" value="TreeGrafter"/>
</dbReference>
<dbReference type="InterPro" id="IPR028082">
    <property type="entry name" value="Peripla_BP_I"/>
</dbReference>
<dbReference type="PANTHER" id="PTHR30146">
    <property type="entry name" value="LACI-RELATED TRANSCRIPTIONAL REPRESSOR"/>
    <property type="match status" value="1"/>
</dbReference>
<organism evidence="5 6">
    <name type="scientific">Spirosoma agri</name>
    <dbReference type="NCBI Taxonomy" id="1987381"/>
    <lineage>
        <taxon>Bacteria</taxon>
        <taxon>Pseudomonadati</taxon>
        <taxon>Bacteroidota</taxon>
        <taxon>Cytophagia</taxon>
        <taxon>Cytophagales</taxon>
        <taxon>Cytophagaceae</taxon>
        <taxon>Spirosoma</taxon>
    </lineage>
</organism>
<dbReference type="Gene3D" id="3.40.50.2300">
    <property type="match status" value="2"/>
</dbReference>
<dbReference type="SMART" id="SM00354">
    <property type="entry name" value="HTH_LACI"/>
    <property type="match status" value="1"/>
</dbReference>
<dbReference type="Proteomes" id="UP000477386">
    <property type="component" value="Unassembled WGS sequence"/>
</dbReference>
<dbReference type="RefSeq" id="WP_164038804.1">
    <property type="nucleotide sequence ID" value="NZ_JAAGNZ010000001.1"/>
</dbReference>
<dbReference type="EMBL" id="JAAGNZ010000001">
    <property type="protein sequence ID" value="NEU67906.1"/>
    <property type="molecule type" value="Genomic_DNA"/>
</dbReference>
<dbReference type="Pfam" id="PF00356">
    <property type="entry name" value="LacI"/>
    <property type="match status" value="1"/>
</dbReference>
<dbReference type="GO" id="GO:0003700">
    <property type="term" value="F:DNA-binding transcription factor activity"/>
    <property type="evidence" value="ECO:0007669"/>
    <property type="project" value="TreeGrafter"/>
</dbReference>
<evidence type="ECO:0000313" key="5">
    <source>
        <dbReference type="EMBL" id="NEU67906.1"/>
    </source>
</evidence>
<evidence type="ECO:0000313" key="6">
    <source>
        <dbReference type="Proteomes" id="UP000477386"/>
    </source>
</evidence>
<protein>
    <submittedName>
        <fullName evidence="5">LacI family transcriptional regulator</fullName>
    </submittedName>
</protein>
<keyword evidence="2" id="KW-0238">DNA-binding</keyword>
<evidence type="ECO:0000256" key="1">
    <source>
        <dbReference type="ARBA" id="ARBA00023015"/>
    </source>
</evidence>
<evidence type="ECO:0000259" key="4">
    <source>
        <dbReference type="PROSITE" id="PS50932"/>
    </source>
</evidence>
<keyword evidence="1" id="KW-0805">Transcription regulation</keyword>
<gene>
    <name evidence="5" type="ORF">GK091_13525</name>
</gene>